<dbReference type="GO" id="GO:0005886">
    <property type="term" value="C:plasma membrane"/>
    <property type="evidence" value="ECO:0007669"/>
    <property type="project" value="UniProtKB-SubCell"/>
</dbReference>
<dbReference type="RefSeq" id="WP_090800842.1">
    <property type="nucleotide sequence ID" value="NZ_FNKX01000001.1"/>
</dbReference>
<dbReference type="PANTHER" id="PTHR30558">
    <property type="entry name" value="EXBD MEMBRANE COMPONENT OF PMF-DRIVEN MACROMOLECULE IMPORT SYSTEM"/>
    <property type="match status" value="1"/>
</dbReference>
<dbReference type="InterPro" id="IPR003400">
    <property type="entry name" value="ExbD"/>
</dbReference>
<keyword evidence="7" id="KW-0813">Transport</keyword>
<evidence type="ECO:0000256" key="6">
    <source>
        <dbReference type="ARBA" id="ARBA00023136"/>
    </source>
</evidence>
<evidence type="ECO:0000256" key="5">
    <source>
        <dbReference type="ARBA" id="ARBA00022989"/>
    </source>
</evidence>
<organism evidence="9 10">
    <name type="scientific">Paraburkholderia tuberum</name>
    <dbReference type="NCBI Taxonomy" id="157910"/>
    <lineage>
        <taxon>Bacteria</taxon>
        <taxon>Pseudomonadati</taxon>
        <taxon>Pseudomonadota</taxon>
        <taxon>Betaproteobacteria</taxon>
        <taxon>Burkholderiales</taxon>
        <taxon>Burkholderiaceae</taxon>
        <taxon>Paraburkholderia</taxon>
    </lineage>
</organism>
<dbReference type="EMBL" id="FNKX01000001">
    <property type="protein sequence ID" value="SDQ32607.1"/>
    <property type="molecule type" value="Genomic_DNA"/>
</dbReference>
<dbReference type="Proteomes" id="UP000199365">
    <property type="component" value="Unassembled WGS sequence"/>
</dbReference>
<feature type="transmembrane region" description="Helical" evidence="8">
    <location>
        <begin position="20"/>
        <end position="38"/>
    </location>
</feature>
<dbReference type="GO" id="GO:0015031">
    <property type="term" value="P:protein transport"/>
    <property type="evidence" value="ECO:0007669"/>
    <property type="project" value="UniProtKB-KW"/>
</dbReference>
<evidence type="ECO:0000256" key="4">
    <source>
        <dbReference type="ARBA" id="ARBA00022692"/>
    </source>
</evidence>
<dbReference type="Pfam" id="PF02472">
    <property type="entry name" value="ExbD"/>
    <property type="match status" value="1"/>
</dbReference>
<gene>
    <name evidence="9" type="ORF">SAMN05445850_0268</name>
</gene>
<comment type="subcellular location">
    <subcellularLocation>
        <location evidence="1">Cell membrane</location>
        <topology evidence="1">Single-pass membrane protein</topology>
    </subcellularLocation>
    <subcellularLocation>
        <location evidence="7">Cell membrane</location>
        <topology evidence="7">Single-pass type II membrane protein</topology>
    </subcellularLocation>
</comment>
<keyword evidence="7" id="KW-0653">Protein transport</keyword>
<dbReference type="AlphaFoldDB" id="A0A1H0ZYU4"/>
<name>A0A1H0ZYU4_9BURK</name>
<keyword evidence="5 8" id="KW-1133">Transmembrane helix</keyword>
<evidence type="ECO:0000256" key="7">
    <source>
        <dbReference type="RuleBase" id="RU003879"/>
    </source>
</evidence>
<keyword evidence="10" id="KW-1185">Reference proteome</keyword>
<evidence type="ECO:0000256" key="3">
    <source>
        <dbReference type="ARBA" id="ARBA00022475"/>
    </source>
</evidence>
<evidence type="ECO:0000256" key="2">
    <source>
        <dbReference type="ARBA" id="ARBA00005811"/>
    </source>
</evidence>
<proteinExistence type="inferred from homology"/>
<accession>A0A1H0ZYU4</accession>
<evidence type="ECO:0000313" key="9">
    <source>
        <dbReference type="EMBL" id="SDQ32607.1"/>
    </source>
</evidence>
<keyword evidence="6 8" id="KW-0472">Membrane</keyword>
<evidence type="ECO:0000256" key="1">
    <source>
        <dbReference type="ARBA" id="ARBA00004162"/>
    </source>
</evidence>
<sequence>MRNHRSHYLGGEEKARIEIIPMIDIMMFLLVFFMLATLKMIQGTGIKLDLPQSSTAEQLQQTVKLSIGVTKTDEIYLDSKPVTPDELTARLQGLVHDSKKVDVAIAGDEGTSYKNIVKVMDLVRAAGISSVALATNPTT</sequence>
<protein>
    <submittedName>
        <fullName evidence="9">Outer membrane transport energization protein ExbD</fullName>
    </submittedName>
</protein>
<dbReference type="STRING" id="157910.SAMN05445850_0268"/>
<evidence type="ECO:0000256" key="8">
    <source>
        <dbReference type="SAM" id="Phobius"/>
    </source>
</evidence>
<dbReference type="Gene3D" id="3.30.420.270">
    <property type="match status" value="1"/>
</dbReference>
<reference evidence="10" key="1">
    <citation type="submission" date="2016-10" db="EMBL/GenBank/DDBJ databases">
        <authorList>
            <person name="Varghese N."/>
            <person name="Submissions S."/>
        </authorList>
    </citation>
    <scope>NUCLEOTIDE SEQUENCE [LARGE SCALE GENOMIC DNA]</scope>
    <source>
        <strain evidence="10">DUS833</strain>
    </source>
</reference>
<dbReference type="GO" id="GO:0022857">
    <property type="term" value="F:transmembrane transporter activity"/>
    <property type="evidence" value="ECO:0007669"/>
    <property type="project" value="InterPro"/>
</dbReference>
<keyword evidence="4 7" id="KW-0812">Transmembrane</keyword>
<evidence type="ECO:0000313" key="10">
    <source>
        <dbReference type="Proteomes" id="UP000199365"/>
    </source>
</evidence>
<keyword evidence="3" id="KW-1003">Cell membrane</keyword>
<comment type="similarity">
    <text evidence="2 7">Belongs to the ExbD/TolR family.</text>
</comment>